<proteinExistence type="predicted"/>
<keyword evidence="1" id="KW-0282">Flagellum</keyword>
<evidence type="ECO:0000313" key="1">
    <source>
        <dbReference type="EMBL" id="HEX70956.1"/>
    </source>
</evidence>
<dbReference type="PANTHER" id="PTHR39185">
    <property type="entry name" value="SWARMING MOTILITY PROTEIN SWRD"/>
    <property type="match status" value="1"/>
</dbReference>
<protein>
    <submittedName>
        <fullName evidence="1">Flagellar protein FlbD</fullName>
    </submittedName>
</protein>
<name>A0A7C3AMD0_9BACT</name>
<comment type="caution">
    <text evidence="1">The sequence shown here is derived from an EMBL/GenBank/DDBJ whole genome shotgun (WGS) entry which is preliminary data.</text>
</comment>
<organism evidence="1">
    <name type="scientific">Thermorudis sp</name>
    <dbReference type="NCBI Taxonomy" id="1969470"/>
    <lineage>
        <taxon>Bacteria</taxon>
        <taxon>Pseudomonadati</taxon>
        <taxon>Thermomicrobiota</taxon>
        <taxon>Thermomicrobia</taxon>
        <taxon>Thermomicrobia incertae sedis</taxon>
        <taxon>Thermorudis</taxon>
    </lineage>
</organism>
<dbReference type="Pfam" id="PF06289">
    <property type="entry name" value="FlbD"/>
    <property type="match status" value="1"/>
</dbReference>
<keyword evidence="1" id="KW-0969">Cilium</keyword>
<dbReference type="InterPro" id="IPR009384">
    <property type="entry name" value="SwrD-like"/>
</dbReference>
<gene>
    <name evidence="1" type="ORF">ENP13_06895</name>
</gene>
<keyword evidence="1" id="KW-0966">Cell projection</keyword>
<reference evidence="1" key="1">
    <citation type="journal article" date="2020" name="mSystems">
        <title>Genome- and Community-Level Interaction Insights into Carbon Utilization and Element Cycling Functions of Hydrothermarchaeota in Hydrothermal Sediment.</title>
        <authorList>
            <person name="Zhou Z."/>
            <person name="Liu Y."/>
            <person name="Xu W."/>
            <person name="Pan J."/>
            <person name="Luo Z.H."/>
            <person name="Li M."/>
        </authorList>
    </citation>
    <scope>NUCLEOTIDE SEQUENCE [LARGE SCALE GENOMIC DNA]</scope>
    <source>
        <strain evidence="1">SpSt-192</strain>
    </source>
</reference>
<dbReference type="AlphaFoldDB" id="A0A7C3AMD0"/>
<dbReference type="EMBL" id="DSID01000518">
    <property type="protein sequence ID" value="HEX70956.1"/>
    <property type="molecule type" value="Genomic_DNA"/>
</dbReference>
<sequence length="78" mass="8619">MIAVTRLDGEEIVINAELIESIESVPETVIVLVTKKRLMVREPVDEIVRRVLAYRRAVHGGIEGVALPPRPPSPPVVE</sequence>
<accession>A0A7C3AMD0</accession>
<dbReference type="PANTHER" id="PTHR39185:SF1">
    <property type="entry name" value="SWARMING MOTILITY PROTEIN SWRD"/>
    <property type="match status" value="1"/>
</dbReference>